<dbReference type="RefSeq" id="XP_008318275.1">
    <property type="nucleotide sequence ID" value="XM_008320053.3"/>
</dbReference>
<feature type="domain" description="Sulfatase-modifying factor enzyme-like" evidence="5">
    <location>
        <begin position="102"/>
        <end position="379"/>
    </location>
</feature>
<dbReference type="OrthoDB" id="659at2759"/>
<evidence type="ECO:0000313" key="7">
    <source>
        <dbReference type="Proteomes" id="UP000265120"/>
    </source>
</evidence>
<keyword evidence="7" id="KW-1185">Reference proteome</keyword>
<dbReference type="InterPro" id="IPR042095">
    <property type="entry name" value="SUMF_sf"/>
</dbReference>
<dbReference type="CTD" id="285362"/>
<dbReference type="STRING" id="244447.ENSCSEP00000005692"/>
<dbReference type="AlphaFoldDB" id="A0A3P8UTI7"/>
<feature type="compositionally biased region" description="Basic and acidic residues" evidence="3">
    <location>
        <begin position="70"/>
        <end position="95"/>
    </location>
</feature>
<dbReference type="KEGG" id="csem:103385990"/>
<reference evidence="6" key="3">
    <citation type="submission" date="2025-09" db="UniProtKB">
        <authorList>
            <consortium name="Ensembl"/>
        </authorList>
    </citation>
    <scope>IDENTIFICATION</scope>
</reference>
<dbReference type="InParanoid" id="A0A3P8UTI7"/>
<comment type="similarity">
    <text evidence="2">Belongs to the sulfatase-modifying factor family.</text>
</comment>
<protein>
    <submittedName>
        <fullName evidence="6">Sulfatase modifying factor 1</fullName>
    </submittedName>
</protein>
<dbReference type="Gene3D" id="3.90.1580.10">
    <property type="entry name" value="paralog of FGE (formylglycine-generating enzyme)"/>
    <property type="match status" value="1"/>
</dbReference>
<organism evidence="6 7">
    <name type="scientific">Cynoglossus semilaevis</name>
    <name type="common">Tongue sole</name>
    <dbReference type="NCBI Taxonomy" id="244447"/>
    <lineage>
        <taxon>Eukaryota</taxon>
        <taxon>Metazoa</taxon>
        <taxon>Chordata</taxon>
        <taxon>Craniata</taxon>
        <taxon>Vertebrata</taxon>
        <taxon>Euteleostomi</taxon>
        <taxon>Actinopterygii</taxon>
        <taxon>Neopterygii</taxon>
        <taxon>Teleostei</taxon>
        <taxon>Neoteleostei</taxon>
        <taxon>Acanthomorphata</taxon>
        <taxon>Carangaria</taxon>
        <taxon>Pleuronectiformes</taxon>
        <taxon>Pleuronectoidei</taxon>
        <taxon>Cynoglossidae</taxon>
        <taxon>Cynoglossinae</taxon>
        <taxon>Cynoglossus</taxon>
    </lineage>
</organism>
<evidence type="ECO:0000256" key="1">
    <source>
        <dbReference type="ARBA" id="ARBA00004319"/>
    </source>
</evidence>
<dbReference type="InterPro" id="IPR016187">
    <property type="entry name" value="CTDL_fold"/>
</dbReference>
<dbReference type="InterPro" id="IPR005532">
    <property type="entry name" value="SUMF_dom"/>
</dbReference>
<dbReference type="Ensembl" id="ENSCSET00000005753.1">
    <property type="protein sequence ID" value="ENSCSEP00000005692.1"/>
    <property type="gene ID" value="ENSCSEG00000003670.1"/>
</dbReference>
<dbReference type="OMA" id="RQNVYDL"/>
<dbReference type="Pfam" id="PF03781">
    <property type="entry name" value="FGE-sulfatase"/>
    <property type="match status" value="1"/>
</dbReference>
<name>A0A3P8UTI7_CYNSE</name>
<dbReference type="InterPro" id="IPR051043">
    <property type="entry name" value="Sulfatase_Mod_Factor_Kinase"/>
</dbReference>
<evidence type="ECO:0000256" key="3">
    <source>
        <dbReference type="SAM" id="MobiDB-lite"/>
    </source>
</evidence>
<keyword evidence="4" id="KW-0732">Signal</keyword>
<comment type="subcellular location">
    <subcellularLocation>
        <location evidence="1">Endoplasmic reticulum lumen</location>
    </subcellularLocation>
</comment>
<accession>A0A3P8UTI7</accession>
<feature type="region of interest" description="Disordered" evidence="3">
    <location>
        <begin position="64"/>
        <end position="95"/>
    </location>
</feature>
<evidence type="ECO:0000313" key="6">
    <source>
        <dbReference type="Ensembl" id="ENSCSEP00000005692.1"/>
    </source>
</evidence>
<evidence type="ECO:0000256" key="4">
    <source>
        <dbReference type="SAM" id="SignalP"/>
    </source>
</evidence>
<feature type="chain" id="PRO_5017954300" evidence="4">
    <location>
        <begin position="34"/>
        <end position="384"/>
    </location>
</feature>
<dbReference type="GeneTree" id="ENSGT00390000008983"/>
<evidence type="ECO:0000256" key="2">
    <source>
        <dbReference type="ARBA" id="ARBA00005310"/>
    </source>
</evidence>
<dbReference type="GeneID" id="103385990"/>
<dbReference type="PANTHER" id="PTHR23150">
    <property type="entry name" value="SULFATASE MODIFYING FACTOR 1, 2"/>
    <property type="match status" value="1"/>
</dbReference>
<reference evidence="6 7" key="1">
    <citation type="journal article" date="2014" name="Nat. Genet.">
        <title>Whole-genome sequence of a flatfish provides insights into ZW sex chromosome evolution and adaptation to a benthic lifestyle.</title>
        <authorList>
            <person name="Chen S."/>
            <person name="Zhang G."/>
            <person name="Shao C."/>
            <person name="Huang Q."/>
            <person name="Liu G."/>
            <person name="Zhang P."/>
            <person name="Song W."/>
            <person name="An N."/>
            <person name="Chalopin D."/>
            <person name="Volff J.N."/>
            <person name="Hong Y."/>
            <person name="Li Q."/>
            <person name="Sha Z."/>
            <person name="Zhou H."/>
            <person name="Xie M."/>
            <person name="Yu Q."/>
            <person name="Liu Y."/>
            <person name="Xiang H."/>
            <person name="Wang N."/>
            <person name="Wu K."/>
            <person name="Yang C."/>
            <person name="Zhou Q."/>
            <person name="Liao X."/>
            <person name="Yang L."/>
            <person name="Hu Q."/>
            <person name="Zhang J."/>
            <person name="Meng L."/>
            <person name="Jin L."/>
            <person name="Tian Y."/>
            <person name="Lian J."/>
            <person name="Yang J."/>
            <person name="Miao G."/>
            <person name="Liu S."/>
            <person name="Liang Z."/>
            <person name="Yan F."/>
            <person name="Li Y."/>
            <person name="Sun B."/>
            <person name="Zhang H."/>
            <person name="Zhang J."/>
            <person name="Zhu Y."/>
            <person name="Du M."/>
            <person name="Zhao Y."/>
            <person name="Schartl M."/>
            <person name="Tang Q."/>
            <person name="Wang J."/>
        </authorList>
    </citation>
    <scope>NUCLEOTIDE SEQUENCE</scope>
</reference>
<proteinExistence type="inferred from homology"/>
<feature type="signal peptide" evidence="4">
    <location>
        <begin position="1"/>
        <end position="33"/>
    </location>
</feature>
<dbReference type="Proteomes" id="UP000265120">
    <property type="component" value="Chromosome 11"/>
</dbReference>
<dbReference type="SUPFAM" id="SSF56436">
    <property type="entry name" value="C-type lectin-like"/>
    <property type="match status" value="1"/>
</dbReference>
<sequence length="384" mass="42443">MNLPRSFTAVMAHSFVLLLLLLFISAYVTTVLCLQDSGETAQKHAAEQNAPGCGCESLNRAAVTPVPGEGTEHGAASEEPAVKYSREANEKLSEGDEKVTHSHMVLISGGEFLMGTDDPGIPADGESPERVVHVDSFYMDNQEVTNRQFQSFVSATGYKTEAETFGDSFVFEGILSEAVKDQVTQAVAAAPWWFPVKGANWRHPEGVDSNISDRLDHPVVHVSWADAVAYCTWVNKRLPTEAEWEYACRSGLKNRLYPWGNKLNPKGQHYANLWQGDFPNHNTGEDGFVKTSPVMSFPPNGFGLYDMVGNAWEWTSDWWTVHHTTERKSNPTGPPSGTDKVKKGGSYMCHKSYCYRYRCAARSQNTPDSSASNLGFRCVSQGQQ</sequence>
<evidence type="ECO:0000259" key="5">
    <source>
        <dbReference type="Pfam" id="PF03781"/>
    </source>
</evidence>
<dbReference type="GO" id="GO:0120147">
    <property type="term" value="F:formylglycine-generating oxidase activity"/>
    <property type="evidence" value="ECO:0007669"/>
    <property type="project" value="TreeGrafter"/>
</dbReference>
<dbReference type="PANTHER" id="PTHR23150:SF19">
    <property type="entry name" value="FORMYLGLYCINE-GENERATING ENZYME"/>
    <property type="match status" value="1"/>
</dbReference>
<dbReference type="GO" id="GO:0005788">
    <property type="term" value="C:endoplasmic reticulum lumen"/>
    <property type="evidence" value="ECO:0007669"/>
    <property type="project" value="UniProtKB-SubCell"/>
</dbReference>
<reference evidence="6" key="2">
    <citation type="submission" date="2025-08" db="UniProtKB">
        <authorList>
            <consortium name="Ensembl"/>
        </authorList>
    </citation>
    <scope>IDENTIFICATION</scope>
</reference>